<proteinExistence type="predicted"/>
<evidence type="ECO:0000313" key="1">
    <source>
        <dbReference type="EMBL" id="MBW0592679.1"/>
    </source>
</evidence>
<accession>A0A9Q3L4S9</accession>
<gene>
    <name evidence="1" type="ORF">O181_132394</name>
</gene>
<organism evidence="1 2">
    <name type="scientific">Austropuccinia psidii MF-1</name>
    <dbReference type="NCBI Taxonomy" id="1389203"/>
    <lineage>
        <taxon>Eukaryota</taxon>
        <taxon>Fungi</taxon>
        <taxon>Dikarya</taxon>
        <taxon>Basidiomycota</taxon>
        <taxon>Pucciniomycotina</taxon>
        <taxon>Pucciniomycetes</taxon>
        <taxon>Pucciniales</taxon>
        <taxon>Sphaerophragmiaceae</taxon>
        <taxon>Austropuccinia</taxon>
    </lineage>
</organism>
<dbReference type="AlphaFoldDB" id="A0A9Q3L4S9"/>
<reference evidence="1" key="1">
    <citation type="submission" date="2021-03" db="EMBL/GenBank/DDBJ databases">
        <title>Draft genome sequence of rust myrtle Austropuccinia psidii MF-1, a brazilian biotype.</title>
        <authorList>
            <person name="Quecine M.C."/>
            <person name="Pachon D.M.R."/>
            <person name="Bonatelli M.L."/>
            <person name="Correr F.H."/>
            <person name="Franceschini L.M."/>
            <person name="Leite T.F."/>
            <person name="Margarido G.R.A."/>
            <person name="Almeida C.A."/>
            <person name="Ferrarezi J.A."/>
            <person name="Labate C.A."/>
        </authorList>
    </citation>
    <scope>NUCLEOTIDE SEQUENCE</scope>
    <source>
        <strain evidence="1">MF-1</strain>
    </source>
</reference>
<comment type="caution">
    <text evidence="1">The sequence shown here is derived from an EMBL/GenBank/DDBJ whole genome shotgun (WGS) entry which is preliminary data.</text>
</comment>
<protein>
    <submittedName>
        <fullName evidence="1">Uncharacterized protein</fullName>
    </submittedName>
</protein>
<dbReference type="Proteomes" id="UP000765509">
    <property type="component" value="Unassembled WGS sequence"/>
</dbReference>
<keyword evidence="2" id="KW-1185">Reference proteome</keyword>
<dbReference type="EMBL" id="AVOT02149750">
    <property type="protein sequence ID" value="MBW0592679.1"/>
    <property type="molecule type" value="Genomic_DNA"/>
</dbReference>
<evidence type="ECO:0000313" key="2">
    <source>
        <dbReference type="Proteomes" id="UP000765509"/>
    </source>
</evidence>
<sequence>MLRKFLIIKYPKYSHEVPFLRSQASNIGNSNLLGWLSKKPTHLTNLPSNLSYSALNHSQISSASKSNPSIIPPCQGRDWLNFHSHGEDGSPTINIASAFGHVIVVKYIKDGIGGDIIDSRDTGKLELLQFFSLSC</sequence>
<dbReference type="OrthoDB" id="426293at2759"/>
<name>A0A9Q3L4S9_9BASI</name>